<reference evidence="3" key="1">
    <citation type="submission" date="2022-10" db="EMBL/GenBank/DDBJ databases">
        <title>The complete genomes of actinobacterial strains from the NBC collection.</title>
        <authorList>
            <person name="Joergensen T.S."/>
            <person name="Alvarez Arevalo M."/>
            <person name="Sterndorff E.B."/>
            <person name="Faurdal D."/>
            <person name="Vuksanovic O."/>
            <person name="Mourched A.-S."/>
            <person name="Charusanti P."/>
            <person name="Shaw S."/>
            <person name="Blin K."/>
            <person name="Weber T."/>
        </authorList>
    </citation>
    <scope>NUCLEOTIDE SEQUENCE</scope>
    <source>
        <strain evidence="3">NBC_00008</strain>
    </source>
</reference>
<dbReference type="Pfam" id="PF17775">
    <property type="entry name" value="YchJ_M-like"/>
    <property type="match status" value="1"/>
</dbReference>
<dbReference type="InterPro" id="IPR023006">
    <property type="entry name" value="YchJ-like"/>
</dbReference>
<name>A0AAU2VIX7_9ACTN</name>
<dbReference type="HAMAP" id="MF_00612">
    <property type="entry name" value="UPF0225"/>
    <property type="match status" value="1"/>
</dbReference>
<dbReference type="PANTHER" id="PTHR33747">
    <property type="entry name" value="UPF0225 PROTEIN SCO1677"/>
    <property type="match status" value="1"/>
</dbReference>
<feature type="domain" description="YchJ-like middle NTF2-like" evidence="2">
    <location>
        <begin position="53"/>
        <end position="146"/>
    </location>
</feature>
<dbReference type="PANTHER" id="PTHR33747:SF1">
    <property type="entry name" value="ADENYLATE CYCLASE-ASSOCIATED CAP C-TERMINAL DOMAIN-CONTAINING PROTEIN"/>
    <property type="match status" value="1"/>
</dbReference>
<sequence>MSRRTSHPRRPSAARARTAPVAEITAASPCPCGLPAEYGACCGRLHAGAAARTCEALMRSRYAAFVVRDAGYLLRTWHPGTRPDTLDLDPGTRWERLEILGTTEGSAFHTTGTVTFRAHFKDHGRADSLYEKSRFVRHEGAWVYESAVFAD</sequence>
<dbReference type="Gene3D" id="3.10.450.50">
    <property type="match status" value="1"/>
</dbReference>
<protein>
    <recommendedName>
        <fullName evidence="1">UPF0225 protein OG398_03835</fullName>
    </recommendedName>
</protein>
<proteinExistence type="inferred from homology"/>
<dbReference type="SUPFAM" id="SSF54427">
    <property type="entry name" value="NTF2-like"/>
    <property type="match status" value="1"/>
</dbReference>
<gene>
    <name evidence="3" type="ORF">OG398_03835</name>
</gene>
<dbReference type="AlphaFoldDB" id="A0AAU2VIX7"/>
<dbReference type="EMBL" id="CP108313">
    <property type="protein sequence ID" value="WTW67474.1"/>
    <property type="molecule type" value="Genomic_DNA"/>
</dbReference>
<evidence type="ECO:0000256" key="1">
    <source>
        <dbReference type="HAMAP-Rule" id="MF_00612"/>
    </source>
</evidence>
<evidence type="ECO:0000259" key="2">
    <source>
        <dbReference type="Pfam" id="PF17775"/>
    </source>
</evidence>
<organism evidence="3">
    <name type="scientific">Streptomyces sp. NBC_00008</name>
    <dbReference type="NCBI Taxonomy" id="2903610"/>
    <lineage>
        <taxon>Bacteria</taxon>
        <taxon>Bacillati</taxon>
        <taxon>Actinomycetota</taxon>
        <taxon>Actinomycetes</taxon>
        <taxon>Kitasatosporales</taxon>
        <taxon>Streptomycetaceae</taxon>
        <taxon>Streptomyces</taxon>
    </lineage>
</organism>
<comment type="similarity">
    <text evidence="1">Belongs to the UPF0225 family.</text>
</comment>
<dbReference type="InterPro" id="IPR032710">
    <property type="entry name" value="NTF2-like_dom_sf"/>
</dbReference>
<dbReference type="InterPro" id="IPR048469">
    <property type="entry name" value="YchJ-like_M"/>
</dbReference>
<evidence type="ECO:0000313" key="3">
    <source>
        <dbReference type="EMBL" id="WTW67474.1"/>
    </source>
</evidence>
<accession>A0AAU2VIX7</accession>